<proteinExistence type="predicted"/>
<evidence type="ECO:0000259" key="2">
    <source>
        <dbReference type="Pfam" id="PF12158"/>
    </source>
</evidence>
<reference evidence="3 4" key="1">
    <citation type="submission" date="2023-07" db="EMBL/GenBank/DDBJ databases">
        <title>Sorghum-associated microbial communities from plants grown in Nebraska, USA.</title>
        <authorList>
            <person name="Schachtman D."/>
        </authorList>
    </citation>
    <scope>NUCLEOTIDE SEQUENCE [LARGE SCALE GENOMIC DNA]</scope>
    <source>
        <strain evidence="3 4">BE190</strain>
    </source>
</reference>
<keyword evidence="4" id="KW-1185">Reference proteome</keyword>
<dbReference type="EMBL" id="JAVDVX010000021">
    <property type="protein sequence ID" value="MDR7092268.1"/>
    <property type="molecule type" value="Genomic_DNA"/>
</dbReference>
<evidence type="ECO:0000313" key="3">
    <source>
        <dbReference type="EMBL" id="MDR7092268.1"/>
    </source>
</evidence>
<comment type="caution">
    <text evidence="3">The sequence shown here is derived from an EMBL/GenBank/DDBJ whole genome shotgun (WGS) entry which is preliminary data.</text>
</comment>
<keyword evidence="1" id="KW-1133">Transmembrane helix</keyword>
<evidence type="ECO:0000256" key="1">
    <source>
        <dbReference type="SAM" id="Phobius"/>
    </source>
</evidence>
<feature type="domain" description="DUF3592" evidence="2">
    <location>
        <begin position="29"/>
        <end position="110"/>
    </location>
</feature>
<gene>
    <name evidence="3" type="ORF">J2X05_004314</name>
</gene>
<name>A0ABU1V476_9GAMM</name>
<feature type="transmembrane region" description="Helical" evidence="1">
    <location>
        <begin position="119"/>
        <end position="137"/>
    </location>
</feature>
<dbReference type="Proteomes" id="UP001253595">
    <property type="component" value="Unassembled WGS sequence"/>
</dbReference>
<accession>A0ABU1V476</accession>
<sequence length="138" mass="15670">MALSLAMFFHSVRELNKAKSSINWVKTLGKIKQVRLYGVRIVNGSRKNAETLDLEYEYIANEKSYKSSRIAFYTLHFPDSYNFSLGKIVGENINVYYNPENHGESVLIVGAQSGKEFSGHYLSIICFIIGVITLIFSF</sequence>
<dbReference type="InterPro" id="IPR021994">
    <property type="entry name" value="DUF3592"/>
</dbReference>
<organism evidence="3 4">
    <name type="scientific">Cellvibrio fibrivorans</name>
    <dbReference type="NCBI Taxonomy" id="126350"/>
    <lineage>
        <taxon>Bacteria</taxon>
        <taxon>Pseudomonadati</taxon>
        <taxon>Pseudomonadota</taxon>
        <taxon>Gammaproteobacteria</taxon>
        <taxon>Cellvibrionales</taxon>
        <taxon>Cellvibrionaceae</taxon>
        <taxon>Cellvibrio</taxon>
    </lineage>
</organism>
<protein>
    <recommendedName>
        <fullName evidence="2">DUF3592 domain-containing protein</fullName>
    </recommendedName>
</protein>
<evidence type="ECO:0000313" key="4">
    <source>
        <dbReference type="Proteomes" id="UP001253595"/>
    </source>
</evidence>
<keyword evidence="1" id="KW-0472">Membrane</keyword>
<keyword evidence="1" id="KW-0812">Transmembrane</keyword>
<dbReference type="Pfam" id="PF12158">
    <property type="entry name" value="DUF3592"/>
    <property type="match status" value="1"/>
</dbReference>